<sequence length="115" mass="13079">MPGWLDVAWGKFRGAQRACHESERLTKPQMRAAWKVWDLMRKTEEAAFSGEEGWADKLHAQTVELASSMDPDLRTGPRTLALWLVENRDRLAQSMLRTVGESAHTRDSVSAKLTR</sequence>
<name>A0A0F9X382_9ZZZZ</name>
<reference evidence="1" key="1">
    <citation type="journal article" date="2015" name="Nature">
        <title>Complex archaea that bridge the gap between prokaryotes and eukaryotes.</title>
        <authorList>
            <person name="Spang A."/>
            <person name="Saw J.H."/>
            <person name="Jorgensen S.L."/>
            <person name="Zaremba-Niedzwiedzka K."/>
            <person name="Martijn J."/>
            <person name="Lind A.E."/>
            <person name="van Eijk R."/>
            <person name="Schleper C."/>
            <person name="Guy L."/>
            <person name="Ettema T.J."/>
        </authorList>
    </citation>
    <scope>NUCLEOTIDE SEQUENCE</scope>
</reference>
<organism evidence="1">
    <name type="scientific">marine sediment metagenome</name>
    <dbReference type="NCBI Taxonomy" id="412755"/>
    <lineage>
        <taxon>unclassified sequences</taxon>
        <taxon>metagenomes</taxon>
        <taxon>ecological metagenomes</taxon>
    </lineage>
</organism>
<protein>
    <submittedName>
        <fullName evidence="1">Uncharacterized protein</fullName>
    </submittedName>
</protein>
<dbReference type="AlphaFoldDB" id="A0A0F9X382"/>
<comment type="caution">
    <text evidence="1">The sequence shown here is derived from an EMBL/GenBank/DDBJ whole genome shotgun (WGS) entry which is preliminary data.</text>
</comment>
<gene>
    <name evidence="1" type="ORF">LCGC14_0273650</name>
</gene>
<accession>A0A0F9X382</accession>
<evidence type="ECO:0000313" key="1">
    <source>
        <dbReference type="EMBL" id="KKN85953.1"/>
    </source>
</evidence>
<proteinExistence type="predicted"/>
<dbReference type="EMBL" id="LAZR01000153">
    <property type="protein sequence ID" value="KKN85953.1"/>
    <property type="molecule type" value="Genomic_DNA"/>
</dbReference>